<dbReference type="Pfam" id="PF00387">
    <property type="entry name" value="PI-PLC-Y"/>
    <property type="match status" value="1"/>
</dbReference>
<evidence type="ECO:0000259" key="10">
    <source>
        <dbReference type="PROSITE" id="PS50008"/>
    </source>
</evidence>
<dbReference type="CDD" id="cd13360">
    <property type="entry name" value="PH_PLC_fungal"/>
    <property type="match status" value="1"/>
</dbReference>
<dbReference type="Pfam" id="PF09279">
    <property type="entry name" value="EF-hand_like"/>
    <property type="match status" value="1"/>
</dbReference>
<dbReference type="InterPro" id="IPR037862">
    <property type="entry name" value="PLC-beta_PH"/>
</dbReference>
<evidence type="ECO:0000313" key="13">
    <source>
        <dbReference type="Proteomes" id="UP000007148"/>
    </source>
</evidence>
<dbReference type="FunCoup" id="G4TVY5">
    <property type="interactions" value="117"/>
</dbReference>
<dbReference type="SUPFAM" id="SSF51695">
    <property type="entry name" value="PLC-like phosphodiesterases"/>
    <property type="match status" value="1"/>
</dbReference>
<dbReference type="HOGENOM" id="CLU_002738_1_2_1"/>
<comment type="catalytic activity">
    <reaction evidence="7">
        <text>a 1,2-diacyl-sn-glycero-3-phospho-(1D-myo-inositol-4,5-bisphosphate) + H2O = 1D-myo-inositol 1,4,5-trisphosphate + a 1,2-diacyl-sn-glycerol + H(+)</text>
        <dbReference type="Rhea" id="RHEA:33179"/>
        <dbReference type="ChEBI" id="CHEBI:15377"/>
        <dbReference type="ChEBI" id="CHEBI:15378"/>
        <dbReference type="ChEBI" id="CHEBI:17815"/>
        <dbReference type="ChEBI" id="CHEBI:58456"/>
        <dbReference type="ChEBI" id="CHEBI:203600"/>
        <dbReference type="EC" id="3.1.4.11"/>
    </reaction>
</comment>
<dbReference type="PROSITE" id="PS50004">
    <property type="entry name" value="C2"/>
    <property type="match status" value="1"/>
</dbReference>
<dbReference type="PROSITE" id="PS50007">
    <property type="entry name" value="PIPLC_X_DOMAIN"/>
    <property type="match status" value="1"/>
</dbReference>
<dbReference type="CDD" id="cd16207">
    <property type="entry name" value="EFh_ScPlc1p_like"/>
    <property type="match status" value="1"/>
</dbReference>
<dbReference type="InterPro" id="IPR035892">
    <property type="entry name" value="C2_domain_sf"/>
</dbReference>
<dbReference type="Gene3D" id="3.20.20.190">
    <property type="entry name" value="Phosphatidylinositol (PI) phosphodiesterase"/>
    <property type="match status" value="3"/>
</dbReference>
<dbReference type="InterPro" id="IPR000008">
    <property type="entry name" value="C2_dom"/>
</dbReference>
<organism evidence="12 13">
    <name type="scientific">Serendipita indica (strain DSM 11827)</name>
    <name type="common">Root endophyte fungus</name>
    <name type="synonym">Piriformospora indica</name>
    <dbReference type="NCBI Taxonomy" id="1109443"/>
    <lineage>
        <taxon>Eukaryota</taxon>
        <taxon>Fungi</taxon>
        <taxon>Dikarya</taxon>
        <taxon>Basidiomycota</taxon>
        <taxon>Agaricomycotina</taxon>
        <taxon>Agaricomycetes</taxon>
        <taxon>Sebacinales</taxon>
        <taxon>Serendipitaceae</taxon>
        <taxon>Serendipita</taxon>
    </lineage>
</organism>
<dbReference type="SMART" id="SM00148">
    <property type="entry name" value="PLCXc"/>
    <property type="match status" value="1"/>
</dbReference>
<dbReference type="InterPro" id="IPR000909">
    <property type="entry name" value="PLipase_C_PInositol-sp_X_dom"/>
</dbReference>
<dbReference type="InterPro" id="IPR001192">
    <property type="entry name" value="PI-PLC_fam"/>
</dbReference>
<feature type="compositionally biased region" description="Basic and acidic residues" evidence="8">
    <location>
        <begin position="642"/>
        <end position="655"/>
    </location>
</feature>
<keyword evidence="4 7" id="KW-0442">Lipid degradation</keyword>
<dbReference type="PANTHER" id="PTHR10336:SF36">
    <property type="entry name" value="1-PHOSPHATIDYLINOSITOL 4,5-BISPHOSPHATE PHOSPHODIESTERASE BETA-4"/>
    <property type="match status" value="1"/>
</dbReference>
<dbReference type="eggNOG" id="KOG0169">
    <property type="taxonomic scope" value="Eukaryota"/>
</dbReference>
<dbReference type="SMART" id="SM00239">
    <property type="entry name" value="C2"/>
    <property type="match status" value="1"/>
</dbReference>
<comment type="caution">
    <text evidence="12">The sequence shown here is derived from an EMBL/GenBank/DDBJ whole genome shotgun (WGS) entry which is preliminary data.</text>
</comment>
<reference evidence="12 13" key="1">
    <citation type="journal article" date="2011" name="PLoS Pathog.">
        <title>Endophytic Life Strategies Decoded by Genome and Transcriptome Analyses of the Mutualistic Root Symbiont Piriformospora indica.</title>
        <authorList>
            <person name="Zuccaro A."/>
            <person name="Lahrmann U."/>
            <person name="Guldener U."/>
            <person name="Langen G."/>
            <person name="Pfiffi S."/>
            <person name="Biedenkopf D."/>
            <person name="Wong P."/>
            <person name="Samans B."/>
            <person name="Grimm C."/>
            <person name="Basiewicz M."/>
            <person name="Murat C."/>
            <person name="Martin F."/>
            <person name="Kogel K.H."/>
        </authorList>
    </citation>
    <scope>NUCLEOTIDE SEQUENCE [LARGE SCALE GENOMIC DNA]</scope>
    <source>
        <strain evidence="12 13">DSM 11827</strain>
    </source>
</reference>
<dbReference type="Pfam" id="PF13499">
    <property type="entry name" value="EF-hand_7"/>
    <property type="match status" value="1"/>
</dbReference>
<feature type="domain" description="PI-PLC Y-box" evidence="10">
    <location>
        <begin position="719"/>
        <end position="848"/>
    </location>
</feature>
<dbReference type="GO" id="GO:0004435">
    <property type="term" value="F:phosphatidylinositol-4,5-bisphosphate phospholipase C activity"/>
    <property type="evidence" value="ECO:0007669"/>
    <property type="project" value="UniProtKB-EC"/>
</dbReference>
<dbReference type="Proteomes" id="UP000007148">
    <property type="component" value="Unassembled WGS sequence"/>
</dbReference>
<dbReference type="PANTHER" id="PTHR10336">
    <property type="entry name" value="PHOSPHOINOSITIDE-SPECIFIC PHOSPHOLIPASE C FAMILY PROTEIN"/>
    <property type="match status" value="1"/>
</dbReference>
<evidence type="ECO:0000256" key="1">
    <source>
        <dbReference type="ARBA" id="ARBA00001913"/>
    </source>
</evidence>
<dbReference type="Gene3D" id="1.10.238.10">
    <property type="entry name" value="EF-hand"/>
    <property type="match status" value="2"/>
</dbReference>
<dbReference type="SMART" id="SM00149">
    <property type="entry name" value="PLCYc"/>
    <property type="match status" value="1"/>
</dbReference>
<evidence type="ECO:0000256" key="3">
    <source>
        <dbReference type="ARBA" id="ARBA00022801"/>
    </source>
</evidence>
<evidence type="ECO:0000259" key="11">
    <source>
        <dbReference type="PROSITE" id="PS50222"/>
    </source>
</evidence>
<dbReference type="InterPro" id="IPR017946">
    <property type="entry name" value="PLC-like_Pdiesterase_TIM-brl"/>
</dbReference>
<evidence type="ECO:0000256" key="2">
    <source>
        <dbReference type="ARBA" id="ARBA00012368"/>
    </source>
</evidence>
<dbReference type="STRING" id="1109443.G4TVY5"/>
<dbReference type="PROSITE" id="PS50222">
    <property type="entry name" value="EF_HAND_2"/>
    <property type="match status" value="1"/>
</dbReference>
<dbReference type="GO" id="GO:0051209">
    <property type="term" value="P:release of sequestered calcium ion into cytosol"/>
    <property type="evidence" value="ECO:0007669"/>
    <property type="project" value="TreeGrafter"/>
</dbReference>
<feature type="region of interest" description="Disordered" evidence="8">
    <location>
        <begin position="930"/>
        <end position="973"/>
    </location>
</feature>
<comment type="cofactor">
    <cofactor evidence="1">
        <name>Ca(2+)</name>
        <dbReference type="ChEBI" id="CHEBI:29108"/>
    </cofactor>
</comment>
<dbReference type="InParanoid" id="G4TVY5"/>
<dbReference type="InterPro" id="IPR001711">
    <property type="entry name" value="PLipase_C_Pinositol-sp_Y"/>
</dbReference>
<dbReference type="CDD" id="cd00275">
    <property type="entry name" value="C2_PLC_like"/>
    <property type="match status" value="1"/>
</dbReference>
<dbReference type="Gene3D" id="2.60.40.150">
    <property type="entry name" value="C2 domain"/>
    <property type="match status" value="1"/>
</dbReference>
<dbReference type="PRINTS" id="PR00390">
    <property type="entry name" value="PHPHLIPASEC"/>
</dbReference>
<dbReference type="GO" id="GO:0005509">
    <property type="term" value="F:calcium ion binding"/>
    <property type="evidence" value="ECO:0007669"/>
    <property type="project" value="InterPro"/>
</dbReference>
<dbReference type="GO" id="GO:0048015">
    <property type="term" value="P:phosphatidylinositol-mediated signaling"/>
    <property type="evidence" value="ECO:0007669"/>
    <property type="project" value="TreeGrafter"/>
</dbReference>
<dbReference type="SMART" id="SM00054">
    <property type="entry name" value="EFh"/>
    <property type="match status" value="1"/>
</dbReference>
<dbReference type="InterPro" id="IPR015359">
    <property type="entry name" value="PLC_EF-hand-like"/>
</dbReference>
<dbReference type="OMA" id="MRTSWIS"/>
<feature type="compositionally biased region" description="Low complexity" evidence="8">
    <location>
        <begin position="681"/>
        <end position="705"/>
    </location>
</feature>
<evidence type="ECO:0000256" key="8">
    <source>
        <dbReference type="SAM" id="MobiDB-lite"/>
    </source>
</evidence>
<dbReference type="GO" id="GO:0016042">
    <property type="term" value="P:lipid catabolic process"/>
    <property type="evidence" value="ECO:0007669"/>
    <property type="project" value="UniProtKB-KW"/>
</dbReference>
<feature type="region of interest" description="Disordered" evidence="8">
    <location>
        <begin position="1"/>
        <end position="45"/>
    </location>
</feature>
<keyword evidence="3 7" id="KW-0378">Hydrolase</keyword>
<evidence type="ECO:0000256" key="5">
    <source>
        <dbReference type="ARBA" id="ARBA00023098"/>
    </source>
</evidence>
<keyword evidence="6" id="KW-0807">Transducer</keyword>
<dbReference type="InterPro" id="IPR011993">
    <property type="entry name" value="PH-like_dom_sf"/>
</dbReference>
<dbReference type="AlphaFoldDB" id="G4TVY5"/>
<name>G4TVY5_SERID</name>
<evidence type="ECO:0000313" key="12">
    <source>
        <dbReference type="EMBL" id="CCA75478.1"/>
    </source>
</evidence>
<dbReference type="InterPro" id="IPR037755">
    <property type="entry name" value="Plc1_PH"/>
</dbReference>
<evidence type="ECO:0000256" key="6">
    <source>
        <dbReference type="ARBA" id="ARBA00023224"/>
    </source>
</evidence>
<evidence type="ECO:0000256" key="7">
    <source>
        <dbReference type="RuleBase" id="RU361133"/>
    </source>
</evidence>
<dbReference type="CDD" id="cd08558">
    <property type="entry name" value="PI-PLCc_eukaryota"/>
    <property type="match status" value="1"/>
</dbReference>
<proteinExistence type="predicted"/>
<accession>G4TVY5</accession>
<feature type="region of interest" description="Disordered" evidence="8">
    <location>
        <begin position="621"/>
        <end position="665"/>
    </location>
</feature>
<dbReference type="OrthoDB" id="269822at2759"/>
<dbReference type="Pfam" id="PF00168">
    <property type="entry name" value="C2"/>
    <property type="match status" value="2"/>
</dbReference>
<keyword evidence="5 7" id="KW-0443">Lipid metabolism</keyword>
<dbReference type="SUPFAM" id="SSF49562">
    <property type="entry name" value="C2 domain (Calcium/lipid-binding domain, CaLB)"/>
    <property type="match status" value="1"/>
</dbReference>
<sequence>MQRLLDGKHQVASKASETKRRLMAATGATPYLAQKKREKREKDGKVGEVEEWNLDEIRVPGDLIKGTVLTKISEKRGKAPKDRLFRLDPDQGKIYWDSRKRGVIYIENIKELRPGPSAHSEIMSLLDTNDASTIENRWLTIIYTIEDEYKTLHVIAPTAESLDQWYTTLSQLRQLRLDFMAGLLHSSSAGTDGALWDRHHFAGADKKKDNQLEWSEVKALCRRLNFGGSEDDIKRQFKECDADGRGTLTFDEFQTFVARLRRRSEIATIFEEARGGEAFTVQIFERFMREHQKPSWTTEELARIFALFAPQIDGKAQAAWTEDAFSAFLQSGYNAAFSESVSSPPAAGTSQQAPVKPHAQNRIIHDMTQPLSSYFICSSHNTYLIGNQLVGDSSVEGYIRAMLGGCRSVEMDIYDGPEAGSFDLGINTGNTLSTEAHAVRAEVGEAAAAVGQAIGLVEDDAEDRIKESMGKTEKKEIMKRKIVEDADGLILGEPIVTHGGTLTSSLSVRRICEAIERYAFVMSPYPIIISAEVHCSVEQQKVLVHIMREVFGDKLVVAPINPEDADIILPSPEDLKGRILLKAKNKTMDAEAKALADEVFPEEKEVAKVPAIAPTDIPQAPVKKEKRQSWAVLARRRRLQRKERGNTRKEGDEKPLQFTKAPEGVTAPPVAAVIEQSANLPKVEVTTDATTTPATDSSTSEATSKPNPPSGKVVMAPELVPLLVYTSGVTFRGLQPKKTYGPSQVFSLSESRAKGLIHNPVQADVKDSLKKSAHDSTLLVQHTLGHVVRVYPKGTRVDSSNYEPNVFWAMGCQLVTVNWQTVDRGWHINRAMFLRNGGAGYVLKSPALLDSSYPVDLSKHRLTKHVLKIRIISAQQLPRPKDHQGYEIIDKDTVDPYVKVTIHIPIWASGQSSGSIAPVPVKPVVQGGLAPGSGARTVPVSQISAPLGEKEREAEEDRTLQPGEAQTSSSHHQALLVESGSRGEEQAGAAVGEREVKMRTKTVRNNGFNPVWNEELQLPFDVFGEGMRDTIFVRFIVKDDNNLDKDDFVGGYCISLGSLEMGYRHIPLYDEQANQILFAGLFVHLSIEDL</sequence>
<dbReference type="Pfam" id="PF00388">
    <property type="entry name" value="PI-PLC-X"/>
    <property type="match status" value="1"/>
</dbReference>
<evidence type="ECO:0000256" key="4">
    <source>
        <dbReference type="ARBA" id="ARBA00022963"/>
    </source>
</evidence>
<dbReference type="PROSITE" id="PS50008">
    <property type="entry name" value="PIPLC_Y_DOMAIN"/>
    <property type="match status" value="1"/>
</dbReference>
<dbReference type="Pfam" id="PF17787">
    <property type="entry name" value="PH_14"/>
    <property type="match status" value="1"/>
</dbReference>
<protein>
    <recommendedName>
        <fullName evidence="2 7">Phosphoinositide phospholipase C</fullName>
        <ecNumber evidence="2 7">3.1.4.11</ecNumber>
    </recommendedName>
</protein>
<dbReference type="SUPFAM" id="SSF47473">
    <property type="entry name" value="EF-hand"/>
    <property type="match status" value="1"/>
</dbReference>
<feature type="compositionally biased region" description="Basic and acidic residues" evidence="8">
    <location>
        <begin position="948"/>
        <end position="959"/>
    </location>
</feature>
<dbReference type="EC" id="3.1.4.11" evidence="2 7"/>
<dbReference type="Gene3D" id="2.30.29.30">
    <property type="entry name" value="Pleckstrin-homology domain (PH domain)/Phosphotyrosine-binding domain (PTB)"/>
    <property type="match status" value="1"/>
</dbReference>
<feature type="region of interest" description="Disordered" evidence="8">
    <location>
        <begin position="678"/>
        <end position="713"/>
    </location>
</feature>
<keyword evidence="13" id="KW-1185">Reference proteome</keyword>
<dbReference type="InterPro" id="IPR011992">
    <property type="entry name" value="EF-hand-dom_pair"/>
</dbReference>
<dbReference type="EMBL" id="CAFZ01000457">
    <property type="protein sequence ID" value="CCA75478.1"/>
    <property type="molecule type" value="Genomic_DNA"/>
</dbReference>
<dbReference type="InterPro" id="IPR002048">
    <property type="entry name" value="EF_hand_dom"/>
</dbReference>
<evidence type="ECO:0000259" key="9">
    <source>
        <dbReference type="PROSITE" id="PS50004"/>
    </source>
</evidence>
<dbReference type="SUPFAM" id="SSF50729">
    <property type="entry name" value="PH domain-like"/>
    <property type="match status" value="1"/>
</dbReference>
<gene>
    <name evidence="12" type="ORF">PIIN_09461</name>
</gene>
<feature type="domain" description="EF-hand" evidence="11">
    <location>
        <begin position="228"/>
        <end position="263"/>
    </location>
</feature>
<feature type="domain" description="C2" evidence="9">
    <location>
        <begin position="845"/>
        <end position="1070"/>
    </location>
</feature>